<accession>A0A154PMX6</accession>
<dbReference type="Proteomes" id="UP000076502">
    <property type="component" value="Unassembled WGS sequence"/>
</dbReference>
<feature type="domain" description="DDE-1" evidence="1">
    <location>
        <begin position="9"/>
        <end position="143"/>
    </location>
</feature>
<name>A0A154PMX6_DUFNO</name>
<dbReference type="InterPro" id="IPR004875">
    <property type="entry name" value="DDE_SF_endonuclease_dom"/>
</dbReference>
<gene>
    <name evidence="2" type="ORF">WN55_05911</name>
</gene>
<evidence type="ECO:0000313" key="3">
    <source>
        <dbReference type="Proteomes" id="UP000076502"/>
    </source>
</evidence>
<dbReference type="AlphaFoldDB" id="A0A154PMX6"/>
<proteinExistence type="predicted"/>
<protein>
    <recommendedName>
        <fullName evidence="1">DDE-1 domain-containing protein</fullName>
    </recommendedName>
</protein>
<sequence length="273" mass="30908">YFFLLIIGNAAGQLLPLMVMYSYQRLPSSIIDKVPRGWSVGRSDNGWMTGESFYEYVTKVFHPWCTEKEITFPIVMYLDGHSSYATMALSNFCVEHKIELISLYPNSTHITQPMNVALIRPLKEAWKKAVTDWRMENGGIAVAKQNFAPLLETALQSLNIKNILSHGFTACGLAPLSADAVNYRKLLNNNQVLQQENINIKMSTTEHNNYECTLTFIESSTDCRILELFKAAEATDGKWSGEQKYEAMFALWLKCRKLVTNKTVGGTTDSQQH</sequence>
<evidence type="ECO:0000259" key="1">
    <source>
        <dbReference type="Pfam" id="PF03184"/>
    </source>
</evidence>
<dbReference type="GO" id="GO:0003676">
    <property type="term" value="F:nucleic acid binding"/>
    <property type="evidence" value="ECO:0007669"/>
    <property type="project" value="InterPro"/>
</dbReference>
<reference evidence="2 3" key="1">
    <citation type="submission" date="2015-07" db="EMBL/GenBank/DDBJ databases">
        <title>The genome of Dufourea novaeangliae.</title>
        <authorList>
            <person name="Pan H."/>
            <person name="Kapheim K."/>
        </authorList>
    </citation>
    <scope>NUCLEOTIDE SEQUENCE [LARGE SCALE GENOMIC DNA]</scope>
    <source>
        <strain evidence="2">0120121106</strain>
        <tissue evidence="2">Whole body</tissue>
    </source>
</reference>
<dbReference type="STRING" id="178035.A0A154PMX6"/>
<keyword evidence="3" id="KW-1185">Reference proteome</keyword>
<organism evidence="2 3">
    <name type="scientific">Dufourea novaeangliae</name>
    <name type="common">Sweat bee</name>
    <dbReference type="NCBI Taxonomy" id="178035"/>
    <lineage>
        <taxon>Eukaryota</taxon>
        <taxon>Metazoa</taxon>
        <taxon>Ecdysozoa</taxon>
        <taxon>Arthropoda</taxon>
        <taxon>Hexapoda</taxon>
        <taxon>Insecta</taxon>
        <taxon>Pterygota</taxon>
        <taxon>Neoptera</taxon>
        <taxon>Endopterygota</taxon>
        <taxon>Hymenoptera</taxon>
        <taxon>Apocrita</taxon>
        <taxon>Aculeata</taxon>
        <taxon>Apoidea</taxon>
        <taxon>Anthophila</taxon>
        <taxon>Halictidae</taxon>
        <taxon>Rophitinae</taxon>
        <taxon>Dufourea</taxon>
    </lineage>
</organism>
<dbReference type="Pfam" id="PF03184">
    <property type="entry name" value="DDE_1"/>
    <property type="match status" value="1"/>
</dbReference>
<evidence type="ECO:0000313" key="2">
    <source>
        <dbReference type="EMBL" id="KZC13202.1"/>
    </source>
</evidence>
<feature type="non-terminal residue" evidence="2">
    <location>
        <position position="1"/>
    </location>
</feature>
<dbReference type="EMBL" id="KQ434994">
    <property type="protein sequence ID" value="KZC13202.1"/>
    <property type="molecule type" value="Genomic_DNA"/>
</dbReference>